<dbReference type="OrthoDB" id="1933483at2759"/>
<dbReference type="InterPro" id="IPR013024">
    <property type="entry name" value="GGCT-like"/>
</dbReference>
<dbReference type="PANTHER" id="PTHR12192">
    <property type="entry name" value="CATION TRANSPORT PROTEIN CHAC-RELATED"/>
    <property type="match status" value="1"/>
</dbReference>
<dbReference type="GO" id="GO:0005737">
    <property type="term" value="C:cytoplasm"/>
    <property type="evidence" value="ECO:0007669"/>
    <property type="project" value="TreeGrafter"/>
</dbReference>
<dbReference type="GO" id="GO:0061928">
    <property type="term" value="F:glutathione specific gamma-glutamylcyclotransferase activity"/>
    <property type="evidence" value="ECO:0007669"/>
    <property type="project" value="UniProtKB-EC"/>
</dbReference>
<dbReference type="Proteomes" id="UP000751190">
    <property type="component" value="Unassembled WGS sequence"/>
</dbReference>
<keyword evidence="4" id="KW-1185">Reference proteome</keyword>
<dbReference type="Pfam" id="PF04752">
    <property type="entry name" value="ChaC"/>
    <property type="match status" value="1"/>
</dbReference>
<dbReference type="PANTHER" id="PTHR12192:SF2">
    <property type="entry name" value="GLUTATHIONE-SPECIFIC GAMMA-GLUTAMYLCYCLOTRANSFERASE 2"/>
    <property type="match status" value="1"/>
</dbReference>
<accession>A0A8J6C5W7</accession>
<dbReference type="InterPro" id="IPR006840">
    <property type="entry name" value="ChaC"/>
</dbReference>
<keyword evidence="2" id="KW-0456">Lyase</keyword>
<evidence type="ECO:0000256" key="1">
    <source>
        <dbReference type="ARBA" id="ARBA00012344"/>
    </source>
</evidence>
<evidence type="ECO:0000313" key="4">
    <source>
        <dbReference type="Proteomes" id="UP000751190"/>
    </source>
</evidence>
<dbReference type="EC" id="4.3.2.7" evidence="1"/>
<reference evidence="3" key="1">
    <citation type="submission" date="2021-05" db="EMBL/GenBank/DDBJ databases">
        <title>The genome of the haptophyte Pavlova lutheri (Diacronema luteri, Pavlovales) - a model for lipid biosynthesis in eukaryotic algae.</title>
        <authorList>
            <person name="Hulatt C.J."/>
            <person name="Posewitz M.C."/>
        </authorList>
    </citation>
    <scope>NUCLEOTIDE SEQUENCE</scope>
    <source>
        <strain evidence="3">NIVA-4/92</strain>
    </source>
</reference>
<dbReference type="InterPro" id="IPR036568">
    <property type="entry name" value="GGCT-like_sf"/>
</dbReference>
<gene>
    <name evidence="3" type="ORF">KFE25_003045</name>
</gene>
<name>A0A8J6C5W7_DIALT</name>
<dbReference type="EMBL" id="JAGTXO010000050">
    <property type="protein sequence ID" value="KAG8458510.1"/>
    <property type="molecule type" value="Genomic_DNA"/>
</dbReference>
<dbReference type="CDD" id="cd06661">
    <property type="entry name" value="GGCT_like"/>
    <property type="match status" value="1"/>
</dbReference>
<protein>
    <recommendedName>
        <fullName evidence="1">glutathione-specific gamma-glutamylcyclotransferase</fullName>
        <ecNumber evidence="1">4.3.2.7</ecNumber>
    </recommendedName>
</protein>
<dbReference type="AlphaFoldDB" id="A0A8J6C5W7"/>
<proteinExistence type="predicted"/>
<comment type="caution">
    <text evidence="3">The sequence shown here is derived from an EMBL/GenBank/DDBJ whole genome shotgun (WGS) entry which is preliminary data.</text>
</comment>
<dbReference type="GO" id="GO:0006751">
    <property type="term" value="P:glutathione catabolic process"/>
    <property type="evidence" value="ECO:0007669"/>
    <property type="project" value="InterPro"/>
</dbReference>
<evidence type="ECO:0000313" key="3">
    <source>
        <dbReference type="EMBL" id="KAG8458510.1"/>
    </source>
</evidence>
<sequence length="401" mass="43252">MRGATTVGLSAAPGLSGLWVFGYGSLVWKPPAGAEQNTRLVGYVEGYRRVWCQASTDHRGTPEAPGSVVTLVPDETPGARVWGIAARLSDSDDALELARIIADLDYREKQYDTRLQLPVHAEGGVLLERCITYVGTPKGANWAGERPLLMVAANIAAAHGPSGRNDEYLFRLCEAFRSQLGAERAEPELFELEALVRQLQAEAAAGSHEPLVTARAEAQRDGGTAPSVVLSVASEGSKQAPAWNAATLAFANRTDMVAFGDINLATDKVTSAFDINFKPGAGGWPSHRFFNTATGYGGKAYVQKTAQRICDELGQTQAMLDYVSEMSGAWICNARSGEHCTPAEAEYAASWRSKAPEEAAEQLATLDAVPLADLLDDRHWLERRRAVLKQLATPNEPKDEL</sequence>
<organism evidence="3 4">
    <name type="scientific">Diacronema lutheri</name>
    <name type="common">Unicellular marine alga</name>
    <name type="synonym">Monochrysis lutheri</name>
    <dbReference type="NCBI Taxonomy" id="2081491"/>
    <lineage>
        <taxon>Eukaryota</taxon>
        <taxon>Haptista</taxon>
        <taxon>Haptophyta</taxon>
        <taxon>Pavlovophyceae</taxon>
        <taxon>Pavlovales</taxon>
        <taxon>Pavlovaceae</taxon>
        <taxon>Diacronema</taxon>
    </lineage>
</organism>
<dbReference type="Gene3D" id="3.10.490.10">
    <property type="entry name" value="Gamma-glutamyl cyclotransferase-like"/>
    <property type="match status" value="1"/>
</dbReference>
<evidence type="ECO:0000256" key="2">
    <source>
        <dbReference type="ARBA" id="ARBA00023239"/>
    </source>
</evidence>
<dbReference type="SUPFAM" id="SSF110857">
    <property type="entry name" value="Gamma-glutamyl cyclotransferase-like"/>
    <property type="match status" value="1"/>
</dbReference>